<dbReference type="PANTHER" id="PTHR43272">
    <property type="entry name" value="LONG-CHAIN-FATTY-ACID--COA LIGASE"/>
    <property type="match status" value="1"/>
</dbReference>
<dbReference type="GO" id="GO:0016020">
    <property type="term" value="C:membrane"/>
    <property type="evidence" value="ECO:0007669"/>
    <property type="project" value="TreeGrafter"/>
</dbReference>
<dbReference type="CDD" id="cd05907">
    <property type="entry name" value="VL_LC_FACS_like"/>
    <property type="match status" value="1"/>
</dbReference>
<dbReference type="STRING" id="1286106.MPL1_04827"/>
<dbReference type="GO" id="GO:0004467">
    <property type="term" value="F:long-chain fatty acid-CoA ligase activity"/>
    <property type="evidence" value="ECO:0007669"/>
    <property type="project" value="TreeGrafter"/>
</dbReference>
<dbReference type="Proteomes" id="UP000012019">
    <property type="component" value="Unassembled WGS sequence"/>
</dbReference>
<evidence type="ECO:0000259" key="3">
    <source>
        <dbReference type="Pfam" id="PF00501"/>
    </source>
</evidence>
<dbReference type="PATRIC" id="fig|1286106.3.peg.971"/>
<dbReference type="InterPro" id="IPR000873">
    <property type="entry name" value="AMP-dep_synth/lig_dom"/>
</dbReference>
<dbReference type="GO" id="GO:0005524">
    <property type="term" value="F:ATP binding"/>
    <property type="evidence" value="ECO:0007669"/>
    <property type="project" value="UniProtKB-KW"/>
</dbReference>
<evidence type="ECO:0000256" key="2">
    <source>
        <dbReference type="ARBA" id="ARBA00022840"/>
    </source>
</evidence>
<dbReference type="EMBL" id="APHR01000022">
    <property type="protein sequence ID" value="EMR13453.1"/>
    <property type="molecule type" value="Genomic_DNA"/>
</dbReference>
<name>M7NXD8_9GAMM</name>
<dbReference type="PROSITE" id="PS00455">
    <property type="entry name" value="AMP_BINDING"/>
    <property type="match status" value="1"/>
</dbReference>
<dbReference type="InterPro" id="IPR042099">
    <property type="entry name" value="ANL_N_sf"/>
</dbReference>
<dbReference type="SUPFAM" id="SSF56801">
    <property type="entry name" value="Acetyl-CoA synthetase-like"/>
    <property type="match status" value="1"/>
</dbReference>
<reference evidence="4 5" key="1">
    <citation type="journal article" date="2013" name="Genome Announc.">
        <title>Draft Genome Sequence of Methylophaga lonarensis MPLT, a Haloalkaliphilic (Non-Methane-Utilizing) Methylotroph.</title>
        <authorList>
            <person name="Shetty S.A."/>
            <person name="Marathe N.P."/>
            <person name="Munot H."/>
            <person name="Antony C.P."/>
            <person name="Dhotre D.P."/>
            <person name="Murrell J.C."/>
            <person name="Shouche Y.S."/>
        </authorList>
    </citation>
    <scope>NUCLEOTIDE SEQUENCE [LARGE SCALE GENOMIC DNA]</scope>
    <source>
        <strain evidence="4 5">MPL</strain>
    </source>
</reference>
<keyword evidence="2" id="KW-0067">ATP-binding</keyword>
<dbReference type="PANTHER" id="PTHR43272:SF33">
    <property type="entry name" value="AMP-BINDING DOMAIN-CONTAINING PROTEIN-RELATED"/>
    <property type="match status" value="1"/>
</dbReference>
<organism evidence="4 5">
    <name type="scientific">Methylophaga lonarensis MPL</name>
    <dbReference type="NCBI Taxonomy" id="1286106"/>
    <lineage>
        <taxon>Bacteria</taxon>
        <taxon>Pseudomonadati</taxon>
        <taxon>Pseudomonadota</taxon>
        <taxon>Gammaproteobacteria</taxon>
        <taxon>Thiotrichales</taxon>
        <taxon>Piscirickettsiaceae</taxon>
        <taxon>Methylophaga</taxon>
    </lineage>
</organism>
<dbReference type="eggNOG" id="COG1022">
    <property type="taxonomic scope" value="Bacteria"/>
</dbReference>
<dbReference type="InterPro" id="IPR020845">
    <property type="entry name" value="AMP-binding_CS"/>
</dbReference>
<evidence type="ECO:0000313" key="4">
    <source>
        <dbReference type="EMBL" id="EMR13453.1"/>
    </source>
</evidence>
<gene>
    <name evidence="4" type="ORF">MPL1_04827</name>
</gene>
<proteinExistence type="predicted"/>
<protein>
    <submittedName>
        <fullName evidence="4">AMP-dependent synthetase and ligase</fullName>
    </submittedName>
</protein>
<keyword evidence="4" id="KW-0436">Ligase</keyword>
<dbReference type="Gene3D" id="3.40.50.12780">
    <property type="entry name" value="N-terminal domain of ligase-like"/>
    <property type="match status" value="1"/>
</dbReference>
<keyword evidence="1" id="KW-0547">Nucleotide-binding</keyword>
<dbReference type="Pfam" id="PF23562">
    <property type="entry name" value="AMP-binding_C_3"/>
    <property type="match status" value="1"/>
</dbReference>
<comment type="caution">
    <text evidence="4">The sequence shown here is derived from an EMBL/GenBank/DDBJ whole genome shotgun (WGS) entry which is preliminary data.</text>
</comment>
<accession>M7NXD8</accession>
<dbReference type="AlphaFoldDB" id="M7NXD8"/>
<evidence type="ECO:0000313" key="5">
    <source>
        <dbReference type="Proteomes" id="UP000012019"/>
    </source>
</evidence>
<feature type="domain" description="AMP-dependent synthetase/ligase" evidence="3">
    <location>
        <begin position="34"/>
        <end position="436"/>
    </location>
</feature>
<keyword evidence="5" id="KW-1185">Reference proteome</keyword>
<evidence type="ECO:0000256" key="1">
    <source>
        <dbReference type="ARBA" id="ARBA00022741"/>
    </source>
</evidence>
<sequence>MTELNTAEDGAMSEAQIDIIAPNEAISLYGLFLERLKRSPEHPAYRRFDAESSQWIDINWQQLADNVCRWQSALAQENLKPGERVALNLRNSVDWVSFDLAAMGLGLVVVPLYPDDRPDNVAYILEDAGVKLLLLQSASQWSKLATALTSGHSLARVVILNDESEVSDSRCISCSQWLGAAPSDTTLSERREDPGKLASIIYTSGTTGRPKGVMLSHLNMLSIAHASLQAFDIFPDDCFLSFLPLSHTLERTGGYYLPMMAGATVAFARSIPQLSEDIQTVKPTILIAVPRIFERIHDRLQSQLAEKPWIARQLFKLTVKIGWQRFLFQQGRGPKRLSFALWPLLEKRVASQVQQRMGGQLRLAVSGGAPLPIHAAKLFIGLGLELLQGYGLTETSPVISVNRPDANIPDSVGQPIVGVQVRIGEQDELQVLSPGNMLGYWNNHKATASTIDVDGWLHTGDQASINDTGHITITGRIKDILVLSNGEKVSPSDIESSIVSDKYFDQAMLIGEGQSFLSAIVVLNPDNWFGLARKLQLDPMSDASLNEKKLHQHLIGEIRQLMKAFPAYAKVRRLILTLDPWTIENGMLTPTMKVKRAQVSQHFEAQIRKLYS</sequence>
<dbReference type="Pfam" id="PF00501">
    <property type="entry name" value="AMP-binding"/>
    <property type="match status" value="1"/>
</dbReference>